<dbReference type="InterPro" id="IPR046496">
    <property type="entry name" value="DUF6589"/>
</dbReference>
<dbReference type="AlphaFoldDB" id="A0A8H6YK13"/>
<gene>
    <name evidence="3" type="ORF">MVEN_00778800</name>
</gene>
<feature type="compositionally biased region" description="Acidic residues" evidence="1">
    <location>
        <begin position="523"/>
        <end position="533"/>
    </location>
</feature>
<feature type="compositionally biased region" description="Acidic residues" evidence="1">
    <location>
        <begin position="491"/>
        <end position="515"/>
    </location>
</feature>
<feature type="region of interest" description="Disordered" evidence="1">
    <location>
        <begin position="155"/>
        <end position="175"/>
    </location>
</feature>
<dbReference type="EMBL" id="JACAZI010000005">
    <property type="protein sequence ID" value="KAF7360482.1"/>
    <property type="molecule type" value="Genomic_DNA"/>
</dbReference>
<sequence length="581" mass="66754">MAHLLLPCGGLKSIFQPTRATTRPSAIAFPPVPRYGTHDGPSSMLFRATASVLLPQRILLHYQKVQLPLVQKRPGDLKKVDFWPTSRSMILFFEARVLDCWRISFGADDIITHFSTCTSTLPDLDTLWANARTLVRRYASQQAYHQALSRDFSDSASEDMKVPRGTSWTAPIDPNAHHERATENLLELDETADGVAQSETFVEPDEEAPEENISDSDEMGRKKSKKQSGHTEAPDFSGDRTLANECLFLQDMGWWVIAAHAVPDGEIGRLWEIMKIWIFCFSGSTNRNYANYLLETYCLHRYESSKDFSNAMFNNWLVNLSGKKYTECDFSQEGFNKWLEELVDHKGGDFDDHFYRHTLAPNVFHFLRFKEHIQEAFELKHRSKTHGAPHLRNEFQQLLRMHKEDELHLFRPGRTMGHAAINYFGRGYQRLEDERMDYFIQQSTAYSDIMIDALQPDSPDNPMPTSPEDMQDLDTMIQFAIDNPDLFPDPFPEDSEDEEDGDGDEDGDVADDEGDIGIHGLEYWDDEGDDNEPEGQRSRATDDLESETSDEDGENKSEREEEEMDHELIIEEEEYSSDEEK</sequence>
<comment type="caution">
    <text evidence="3">The sequence shown here is derived from an EMBL/GenBank/DDBJ whole genome shotgun (WGS) entry which is preliminary data.</text>
</comment>
<feature type="compositionally biased region" description="Acidic residues" evidence="1">
    <location>
        <begin position="560"/>
        <end position="581"/>
    </location>
</feature>
<name>A0A8H6YK13_9AGAR</name>
<feature type="compositionally biased region" description="Acidic residues" evidence="1">
    <location>
        <begin position="543"/>
        <end position="553"/>
    </location>
</feature>
<reference evidence="3" key="1">
    <citation type="submission" date="2020-05" db="EMBL/GenBank/DDBJ databases">
        <title>Mycena genomes resolve the evolution of fungal bioluminescence.</title>
        <authorList>
            <person name="Tsai I.J."/>
        </authorList>
    </citation>
    <scope>NUCLEOTIDE SEQUENCE</scope>
    <source>
        <strain evidence="3">CCC161011</strain>
    </source>
</reference>
<feature type="compositionally biased region" description="Acidic residues" evidence="1">
    <location>
        <begin position="202"/>
        <end position="217"/>
    </location>
</feature>
<organism evidence="3 4">
    <name type="scientific">Mycena venus</name>
    <dbReference type="NCBI Taxonomy" id="2733690"/>
    <lineage>
        <taxon>Eukaryota</taxon>
        <taxon>Fungi</taxon>
        <taxon>Dikarya</taxon>
        <taxon>Basidiomycota</taxon>
        <taxon>Agaricomycotina</taxon>
        <taxon>Agaricomycetes</taxon>
        <taxon>Agaricomycetidae</taxon>
        <taxon>Agaricales</taxon>
        <taxon>Marasmiineae</taxon>
        <taxon>Mycenaceae</taxon>
        <taxon>Mycena</taxon>
    </lineage>
</organism>
<keyword evidence="4" id="KW-1185">Reference proteome</keyword>
<dbReference type="Proteomes" id="UP000620124">
    <property type="component" value="Unassembled WGS sequence"/>
</dbReference>
<feature type="domain" description="DUF6589" evidence="2">
    <location>
        <begin position="69"/>
        <end position="386"/>
    </location>
</feature>
<feature type="region of interest" description="Disordered" evidence="1">
    <location>
        <begin position="199"/>
        <end position="237"/>
    </location>
</feature>
<feature type="region of interest" description="Disordered" evidence="1">
    <location>
        <begin position="482"/>
        <end position="581"/>
    </location>
</feature>
<protein>
    <recommendedName>
        <fullName evidence="2">DUF6589 domain-containing protein</fullName>
    </recommendedName>
</protein>
<evidence type="ECO:0000259" key="2">
    <source>
        <dbReference type="Pfam" id="PF20231"/>
    </source>
</evidence>
<evidence type="ECO:0000313" key="3">
    <source>
        <dbReference type="EMBL" id="KAF7360482.1"/>
    </source>
</evidence>
<evidence type="ECO:0000313" key="4">
    <source>
        <dbReference type="Proteomes" id="UP000620124"/>
    </source>
</evidence>
<dbReference type="OrthoDB" id="3033641at2759"/>
<evidence type="ECO:0000256" key="1">
    <source>
        <dbReference type="SAM" id="MobiDB-lite"/>
    </source>
</evidence>
<proteinExistence type="predicted"/>
<dbReference type="Pfam" id="PF20231">
    <property type="entry name" value="DUF6589"/>
    <property type="match status" value="1"/>
</dbReference>
<accession>A0A8H6YK13</accession>